<gene>
    <name evidence="2" type="ORF">PCOR1329_LOCUS11478</name>
</gene>
<dbReference type="InterPro" id="IPR000719">
    <property type="entry name" value="Prot_kinase_dom"/>
</dbReference>
<name>A0ABN9QFN6_9DINO</name>
<evidence type="ECO:0000313" key="3">
    <source>
        <dbReference type="Proteomes" id="UP001189429"/>
    </source>
</evidence>
<dbReference type="Pfam" id="PF00069">
    <property type="entry name" value="Pkinase"/>
    <property type="match status" value="1"/>
</dbReference>
<dbReference type="InterPro" id="IPR011009">
    <property type="entry name" value="Kinase-like_dom_sf"/>
</dbReference>
<reference evidence="2" key="1">
    <citation type="submission" date="2023-10" db="EMBL/GenBank/DDBJ databases">
        <authorList>
            <person name="Chen Y."/>
            <person name="Shah S."/>
            <person name="Dougan E. K."/>
            <person name="Thang M."/>
            <person name="Chan C."/>
        </authorList>
    </citation>
    <scope>NUCLEOTIDE SEQUENCE [LARGE SCALE GENOMIC DNA]</scope>
</reference>
<sequence length="109" mass="12104">MECMEGGELFDRVTERKIFSEKDAASTTNQMLLAVNYLHGRGVVHRDLKLENLIGMGTLGKDADFLKLIDFGPLCCMLHVSTPSIAQASGDYILVFRHFARPRSALSLC</sequence>
<dbReference type="Proteomes" id="UP001189429">
    <property type="component" value="Unassembled WGS sequence"/>
</dbReference>
<evidence type="ECO:0000259" key="1">
    <source>
        <dbReference type="PROSITE" id="PS50011"/>
    </source>
</evidence>
<dbReference type="EMBL" id="CAUYUJ010003320">
    <property type="protein sequence ID" value="CAK0804783.1"/>
    <property type="molecule type" value="Genomic_DNA"/>
</dbReference>
<dbReference type="SUPFAM" id="SSF56112">
    <property type="entry name" value="Protein kinase-like (PK-like)"/>
    <property type="match status" value="1"/>
</dbReference>
<evidence type="ECO:0000313" key="2">
    <source>
        <dbReference type="EMBL" id="CAK0804783.1"/>
    </source>
</evidence>
<dbReference type="PROSITE" id="PS50011">
    <property type="entry name" value="PROTEIN_KINASE_DOM"/>
    <property type="match status" value="1"/>
</dbReference>
<dbReference type="PANTHER" id="PTHR24347">
    <property type="entry name" value="SERINE/THREONINE-PROTEIN KINASE"/>
    <property type="match status" value="1"/>
</dbReference>
<keyword evidence="3" id="KW-1185">Reference proteome</keyword>
<feature type="non-terminal residue" evidence="2">
    <location>
        <position position="109"/>
    </location>
</feature>
<protein>
    <recommendedName>
        <fullName evidence="1">Protein kinase domain-containing protein</fullName>
    </recommendedName>
</protein>
<proteinExistence type="predicted"/>
<dbReference type="Gene3D" id="1.10.510.10">
    <property type="entry name" value="Transferase(Phosphotransferase) domain 1"/>
    <property type="match status" value="1"/>
</dbReference>
<feature type="domain" description="Protein kinase" evidence="1">
    <location>
        <begin position="1"/>
        <end position="109"/>
    </location>
</feature>
<organism evidence="2 3">
    <name type="scientific">Prorocentrum cordatum</name>
    <dbReference type="NCBI Taxonomy" id="2364126"/>
    <lineage>
        <taxon>Eukaryota</taxon>
        <taxon>Sar</taxon>
        <taxon>Alveolata</taxon>
        <taxon>Dinophyceae</taxon>
        <taxon>Prorocentrales</taxon>
        <taxon>Prorocentraceae</taxon>
        <taxon>Prorocentrum</taxon>
    </lineage>
</organism>
<accession>A0ABN9QFN6</accession>
<comment type="caution">
    <text evidence="2">The sequence shown here is derived from an EMBL/GenBank/DDBJ whole genome shotgun (WGS) entry which is preliminary data.</text>
</comment>